<proteinExistence type="inferred from homology"/>
<dbReference type="GO" id="GO:0047115">
    <property type="term" value="F:trans-1,2-dihydrobenzene-1,2-diol dehydrogenase activity"/>
    <property type="evidence" value="ECO:0007669"/>
    <property type="project" value="UniProtKB-EC"/>
</dbReference>
<evidence type="ECO:0000313" key="13">
    <source>
        <dbReference type="EMBL" id="TRY72072.1"/>
    </source>
</evidence>
<dbReference type="Pfam" id="PF01408">
    <property type="entry name" value="GFO_IDH_MocA"/>
    <property type="match status" value="1"/>
</dbReference>
<dbReference type="EC" id="1.1.1.179" evidence="4"/>
<evidence type="ECO:0000256" key="3">
    <source>
        <dbReference type="ARBA" id="ARBA00038853"/>
    </source>
</evidence>
<dbReference type="InterPro" id="IPR050984">
    <property type="entry name" value="Gfo/Idh/MocA_domain"/>
</dbReference>
<feature type="non-terminal residue" evidence="13">
    <location>
        <position position="1"/>
    </location>
</feature>
<dbReference type="InterPro" id="IPR036291">
    <property type="entry name" value="NAD(P)-bd_dom_sf"/>
</dbReference>
<dbReference type="SUPFAM" id="SSF51735">
    <property type="entry name" value="NAD(P)-binding Rossmann-fold domains"/>
    <property type="match status" value="1"/>
</dbReference>
<organism evidence="13 14">
    <name type="scientific">Tigriopus californicus</name>
    <name type="common">Marine copepod</name>
    <dbReference type="NCBI Taxonomy" id="6832"/>
    <lineage>
        <taxon>Eukaryota</taxon>
        <taxon>Metazoa</taxon>
        <taxon>Ecdysozoa</taxon>
        <taxon>Arthropoda</taxon>
        <taxon>Crustacea</taxon>
        <taxon>Multicrustacea</taxon>
        <taxon>Hexanauplia</taxon>
        <taxon>Copepoda</taxon>
        <taxon>Harpacticoida</taxon>
        <taxon>Harpacticidae</taxon>
        <taxon>Tigriopus</taxon>
    </lineage>
</organism>
<evidence type="ECO:0000256" key="8">
    <source>
        <dbReference type="ARBA" id="ARBA00043025"/>
    </source>
</evidence>
<comment type="similarity">
    <text evidence="1">Belongs to the Gfo/Idh/MocA family.</text>
</comment>
<dbReference type="Gene3D" id="3.40.50.720">
    <property type="entry name" value="NAD(P)-binding Rossmann-like Domain"/>
    <property type="match status" value="1"/>
</dbReference>
<dbReference type="Gene3D" id="3.30.360.10">
    <property type="entry name" value="Dihydrodipicolinate Reductase, domain 2"/>
    <property type="match status" value="1"/>
</dbReference>
<keyword evidence="2" id="KW-0560">Oxidoreductase</keyword>
<dbReference type="OMA" id="HMSLYHL"/>
<evidence type="ECO:0000256" key="4">
    <source>
        <dbReference type="ARBA" id="ARBA00038984"/>
    </source>
</evidence>
<comment type="caution">
    <text evidence="13">The sequence shown here is derived from an EMBL/GenBank/DDBJ whole genome shotgun (WGS) entry which is preliminary data.</text>
</comment>
<evidence type="ECO:0000256" key="7">
    <source>
        <dbReference type="ARBA" id="ARBA00042988"/>
    </source>
</evidence>
<evidence type="ECO:0000256" key="6">
    <source>
        <dbReference type="ARBA" id="ARBA00042926"/>
    </source>
</evidence>
<dbReference type="EMBL" id="VCGU01000008">
    <property type="protein sequence ID" value="TRY72072.1"/>
    <property type="molecule type" value="Genomic_DNA"/>
</dbReference>
<dbReference type="InterPro" id="IPR055170">
    <property type="entry name" value="GFO_IDH_MocA-like_dom"/>
</dbReference>
<feature type="domain" description="GFO/IDH/MocA-like oxidoreductase" evidence="12">
    <location>
        <begin position="137"/>
        <end position="249"/>
    </location>
</feature>
<sequence>FKAPIRWGIASAGLISSDFVNAIDISPYKADHEVVAVAARSQAKAEEFAKTFGIKKAYVGYERLAEDPDIDVVYVGTINIAHLDNCLMLINAGKSVLCEKPMGMNVKETKQVLEAAQAKNVFVMEAMWTRCNPLQLKIQEDIKNGVIGDVMQANVTFGGKMAADRIVKKDLGGGSLLVVGIYAIYVLQMAFGDEVPEKIIATGNKSSEGVDHSVSAILQYKNGKMGCFSLSTQIALANEAHIFGTDGQIKVGIPMWAPSHINIKGKELKINLPESKIKFNFLNSAALAFEAEHVRECLCNGLKQSYLVPHSITLTVAEIMENIRKQLGVEYPQDK</sequence>
<evidence type="ECO:0000256" key="1">
    <source>
        <dbReference type="ARBA" id="ARBA00010928"/>
    </source>
</evidence>
<evidence type="ECO:0000313" key="14">
    <source>
        <dbReference type="Proteomes" id="UP000318571"/>
    </source>
</evidence>
<evidence type="ECO:0000259" key="11">
    <source>
        <dbReference type="Pfam" id="PF01408"/>
    </source>
</evidence>
<gene>
    <name evidence="13" type="ORF">TCAL_00998</name>
</gene>
<name>A0A553P359_TIGCA</name>
<comment type="catalytic activity">
    <reaction evidence="9">
        <text>(1R,2R)-1,2-dihydrobenzene-1,2-diol + NADP(+) = catechol + NADPH + H(+)</text>
        <dbReference type="Rhea" id="RHEA:16729"/>
        <dbReference type="ChEBI" id="CHEBI:10702"/>
        <dbReference type="ChEBI" id="CHEBI:15378"/>
        <dbReference type="ChEBI" id="CHEBI:18135"/>
        <dbReference type="ChEBI" id="CHEBI:57783"/>
        <dbReference type="ChEBI" id="CHEBI:58349"/>
        <dbReference type="EC" id="1.3.1.20"/>
    </reaction>
</comment>
<keyword evidence="14" id="KW-1185">Reference proteome</keyword>
<dbReference type="EC" id="1.3.1.20" evidence="3"/>
<dbReference type="Proteomes" id="UP000318571">
    <property type="component" value="Chromosome 7"/>
</dbReference>
<evidence type="ECO:0000256" key="2">
    <source>
        <dbReference type="ARBA" id="ARBA00023002"/>
    </source>
</evidence>
<dbReference type="AlphaFoldDB" id="A0A553P359"/>
<reference evidence="13 14" key="1">
    <citation type="journal article" date="2018" name="Nat. Ecol. Evol.">
        <title>Genomic signatures of mitonuclear coevolution across populations of Tigriopus californicus.</title>
        <authorList>
            <person name="Barreto F.S."/>
            <person name="Watson E.T."/>
            <person name="Lima T.G."/>
            <person name="Willett C.S."/>
            <person name="Edmands S."/>
            <person name="Li W."/>
            <person name="Burton R.S."/>
        </authorList>
    </citation>
    <scope>NUCLEOTIDE SEQUENCE [LARGE SCALE GENOMIC DNA]</scope>
    <source>
        <strain evidence="13 14">San Diego</strain>
    </source>
</reference>
<dbReference type="STRING" id="6832.A0A553P359"/>
<comment type="catalytic activity">
    <reaction evidence="10">
        <text>D-xylose + NADP(+) = D-xylono-1,5-lactone + NADPH + H(+)</text>
        <dbReference type="Rhea" id="RHEA:22000"/>
        <dbReference type="ChEBI" id="CHEBI:15378"/>
        <dbReference type="ChEBI" id="CHEBI:15867"/>
        <dbReference type="ChEBI" id="CHEBI:53455"/>
        <dbReference type="ChEBI" id="CHEBI:57783"/>
        <dbReference type="ChEBI" id="CHEBI:58349"/>
        <dbReference type="EC" id="1.1.1.179"/>
    </reaction>
</comment>
<protein>
    <recommendedName>
        <fullName evidence="5">Trans-1,2-dihydrobenzene-1,2-diol dehydrogenase</fullName>
        <ecNumber evidence="4">1.1.1.179</ecNumber>
        <ecNumber evidence="3">1.3.1.20</ecNumber>
    </recommendedName>
    <alternativeName>
        <fullName evidence="8">D-xylose 1-dehydrogenase</fullName>
    </alternativeName>
    <alternativeName>
        <fullName evidence="7">D-xylose-NADP dehydrogenase</fullName>
    </alternativeName>
    <alternativeName>
        <fullName evidence="6">Dimeric dihydrodiol dehydrogenase</fullName>
    </alternativeName>
</protein>
<feature type="domain" description="Gfo/Idh/MocA-like oxidoreductase N-terminal" evidence="11">
    <location>
        <begin position="5"/>
        <end position="125"/>
    </location>
</feature>
<evidence type="ECO:0000256" key="9">
    <source>
        <dbReference type="ARBA" id="ARBA00047423"/>
    </source>
</evidence>
<accession>A0A553P359</accession>
<dbReference type="GO" id="GO:0000166">
    <property type="term" value="F:nucleotide binding"/>
    <property type="evidence" value="ECO:0007669"/>
    <property type="project" value="InterPro"/>
</dbReference>
<dbReference type="Pfam" id="PF22725">
    <property type="entry name" value="GFO_IDH_MocA_C3"/>
    <property type="match status" value="1"/>
</dbReference>
<dbReference type="PANTHER" id="PTHR22604">
    <property type="entry name" value="OXIDOREDUCTASES"/>
    <property type="match status" value="1"/>
</dbReference>
<evidence type="ECO:0000256" key="5">
    <source>
        <dbReference type="ARBA" id="ARBA00040603"/>
    </source>
</evidence>
<dbReference type="GO" id="GO:0047837">
    <property type="term" value="F:D-xylose 1-dehydrogenase (NADP+) activity"/>
    <property type="evidence" value="ECO:0007669"/>
    <property type="project" value="UniProtKB-EC"/>
</dbReference>
<dbReference type="InterPro" id="IPR000683">
    <property type="entry name" value="Gfo/Idh/MocA-like_OxRdtase_N"/>
</dbReference>
<dbReference type="SUPFAM" id="SSF55347">
    <property type="entry name" value="Glyceraldehyde-3-phosphate dehydrogenase-like, C-terminal domain"/>
    <property type="match status" value="1"/>
</dbReference>
<dbReference type="PANTHER" id="PTHR22604:SF105">
    <property type="entry name" value="TRANS-1,2-DIHYDROBENZENE-1,2-DIOL DEHYDROGENASE"/>
    <property type="match status" value="1"/>
</dbReference>
<evidence type="ECO:0000259" key="12">
    <source>
        <dbReference type="Pfam" id="PF22725"/>
    </source>
</evidence>
<evidence type="ECO:0000256" key="10">
    <source>
        <dbReference type="ARBA" id="ARBA00049233"/>
    </source>
</evidence>